<keyword evidence="1" id="KW-0193">Cuticle</keyword>
<dbReference type="GO" id="GO:0008010">
    <property type="term" value="F:structural constituent of chitin-based larval cuticle"/>
    <property type="evidence" value="ECO:0007669"/>
    <property type="project" value="TreeGrafter"/>
</dbReference>
<dbReference type="EnsemblMetazoa" id="XM_017136366.1">
    <property type="protein sequence ID" value="XP_016991855.1"/>
    <property type="gene ID" value="LOC108053654"/>
</dbReference>
<protein>
    <submittedName>
        <fullName evidence="5">Larval cuticle protein 1</fullName>
    </submittedName>
</protein>
<keyword evidence="2" id="KW-0732">Signal</keyword>
<dbReference type="InterPro" id="IPR000618">
    <property type="entry name" value="Insect_cuticle"/>
</dbReference>
<dbReference type="GO" id="GO:0062129">
    <property type="term" value="C:chitin-based extracellular matrix"/>
    <property type="evidence" value="ECO:0007669"/>
    <property type="project" value="TreeGrafter"/>
</dbReference>
<feature type="chain" id="PRO_5028410164" evidence="2">
    <location>
        <begin position="21"/>
        <end position="117"/>
    </location>
</feature>
<organism evidence="5">
    <name type="scientific">Drosophila rhopaloa</name>
    <name type="common">Fruit fly</name>
    <dbReference type="NCBI Taxonomy" id="1041015"/>
    <lineage>
        <taxon>Eukaryota</taxon>
        <taxon>Metazoa</taxon>
        <taxon>Ecdysozoa</taxon>
        <taxon>Arthropoda</taxon>
        <taxon>Hexapoda</taxon>
        <taxon>Insecta</taxon>
        <taxon>Pterygota</taxon>
        <taxon>Neoptera</taxon>
        <taxon>Endopterygota</taxon>
        <taxon>Diptera</taxon>
        <taxon>Brachycera</taxon>
        <taxon>Muscomorpha</taxon>
        <taxon>Ephydroidea</taxon>
        <taxon>Drosophilidae</taxon>
        <taxon>Drosophila</taxon>
        <taxon>Sophophora</taxon>
    </lineage>
</organism>
<name>A0A6P4FMU4_DRORH</name>
<sequence>MFALLLILTCCQLWSWPAESAAINEPVPILKSVAEQLSSGSYLFSYEGADGSYREEVGIVKSDPKTKTIDDDLEVSGMYGYIDDRGQKVEVSYTADKNGFLPHVRYFARGEPINKSK</sequence>
<reference evidence="4" key="1">
    <citation type="journal article" date="2021" name="Elife">
        <title>Highly contiguous assemblies of 101 drosophilid genomes.</title>
        <authorList>
            <person name="Kim B.Y."/>
            <person name="Wang J.R."/>
            <person name="Miller D.E."/>
            <person name="Barmina O."/>
            <person name="Delaney E."/>
            <person name="Thompson A."/>
            <person name="Comeault A.A."/>
            <person name="Peede D."/>
            <person name="D'Agostino E.R."/>
            <person name="Pelaez J."/>
            <person name="Aguilar J.M."/>
            <person name="Haji D."/>
            <person name="Matsunaga T."/>
            <person name="Armstrong E.E."/>
            <person name="Zych M."/>
            <person name="Ogawa Y."/>
            <person name="Stamenkovic-Radak M."/>
            <person name="Jelic M."/>
            <person name="Veselinovic M.S."/>
            <person name="Tanaskovic M."/>
            <person name="Eric P."/>
            <person name="Gao J.J."/>
            <person name="Katoh T.K."/>
            <person name="Toda M.J."/>
            <person name="Watabe H."/>
            <person name="Watada M."/>
            <person name="Davis J.S."/>
            <person name="Moyle L.C."/>
            <person name="Manoli G."/>
            <person name="Bertolini E."/>
            <person name="Kostal V."/>
            <person name="Hawley R.S."/>
            <person name="Takahashi A."/>
            <person name="Jones C.D."/>
            <person name="Price D.K."/>
            <person name="Whiteman N."/>
            <person name="Kopp A."/>
            <person name="Matute D.R."/>
            <person name="Petrov D.A."/>
        </authorList>
    </citation>
    <scope>NUCLEOTIDE SEQUENCE [LARGE SCALE GENOMIC DNA]</scope>
</reference>
<evidence type="ECO:0000313" key="5">
    <source>
        <dbReference type="RefSeq" id="XP_016991855.1"/>
    </source>
</evidence>
<reference evidence="5" key="2">
    <citation type="submission" date="2025-04" db="UniProtKB">
        <authorList>
            <consortium name="RefSeq"/>
        </authorList>
    </citation>
    <scope>IDENTIFICATION</scope>
</reference>
<proteinExistence type="predicted"/>
<evidence type="ECO:0000256" key="2">
    <source>
        <dbReference type="SAM" id="SignalP"/>
    </source>
</evidence>
<dbReference type="AlphaFoldDB" id="A0A6P4FMU4"/>
<dbReference type="OrthoDB" id="6436213at2759"/>
<dbReference type="CTD" id="36192"/>
<evidence type="ECO:0000313" key="3">
    <source>
        <dbReference type="EnsemblMetazoa" id="XP_016991855.1"/>
    </source>
</evidence>
<dbReference type="RefSeq" id="XP_016991855.1">
    <property type="nucleotide sequence ID" value="XM_017136366.1"/>
</dbReference>
<evidence type="ECO:0000313" key="4">
    <source>
        <dbReference type="Proteomes" id="UP001652680"/>
    </source>
</evidence>
<keyword evidence="4" id="KW-1185">Reference proteome</keyword>
<feature type="signal peptide" evidence="2">
    <location>
        <begin position="1"/>
        <end position="20"/>
    </location>
</feature>
<dbReference type="PRINTS" id="PR00947">
    <property type="entry name" value="CUTICLE"/>
</dbReference>
<accession>A0A6P4FMU4</accession>
<evidence type="ECO:0000256" key="1">
    <source>
        <dbReference type="PROSITE-ProRule" id="PRU00497"/>
    </source>
</evidence>
<dbReference type="InterPro" id="IPR050468">
    <property type="entry name" value="Cuticle_Struct_Prot"/>
</dbReference>
<dbReference type="Proteomes" id="UP001652680">
    <property type="component" value="Unassembled WGS sequence"/>
</dbReference>
<gene>
    <name evidence="5" type="primary">LOC108053654</name>
    <name evidence="3" type="synonym">108053654</name>
</gene>
<dbReference type="GeneID" id="108053654"/>
<reference evidence="3" key="3">
    <citation type="submission" date="2025-05" db="UniProtKB">
        <authorList>
            <consortium name="EnsemblMetazoa"/>
        </authorList>
    </citation>
    <scope>IDENTIFICATION</scope>
</reference>
<dbReference type="PROSITE" id="PS51155">
    <property type="entry name" value="CHIT_BIND_RR_2"/>
    <property type="match status" value="1"/>
</dbReference>
<dbReference type="PANTHER" id="PTHR10380:SF233">
    <property type="entry name" value="CUTICULAR PROTEIN 47EB-RELATED"/>
    <property type="match status" value="1"/>
</dbReference>
<dbReference type="PANTHER" id="PTHR10380">
    <property type="entry name" value="CUTICLE PROTEIN"/>
    <property type="match status" value="1"/>
</dbReference>
<dbReference type="Pfam" id="PF00379">
    <property type="entry name" value="Chitin_bind_4"/>
    <property type="match status" value="1"/>
</dbReference>